<dbReference type="InterPro" id="IPR023996">
    <property type="entry name" value="TonB-dep_OMP_SusC/RagA"/>
</dbReference>
<evidence type="ECO:0000256" key="6">
    <source>
        <dbReference type="ARBA" id="ARBA00023237"/>
    </source>
</evidence>
<dbReference type="RefSeq" id="WP_341841429.1">
    <property type="nucleotide sequence ID" value="NZ_CP149792.1"/>
</dbReference>
<keyword evidence="5 7" id="KW-0472">Membrane</keyword>
<keyword evidence="3 7" id="KW-1134">Transmembrane beta strand</keyword>
<dbReference type="NCBIfam" id="TIGR04056">
    <property type="entry name" value="OMP_RagA_SusC"/>
    <property type="match status" value="1"/>
</dbReference>
<reference evidence="10 11" key="1">
    <citation type="submission" date="2024-03" db="EMBL/GenBank/DDBJ databases">
        <title>Chitinophaga caseinilytica sp. nov., a casein hydrolysing bacterium isolated from forest soil.</title>
        <authorList>
            <person name="Lee D.S."/>
            <person name="Han D.M."/>
            <person name="Baek J.H."/>
            <person name="Choi D.G."/>
            <person name="Jeon J.H."/>
            <person name="Jeon C.O."/>
        </authorList>
    </citation>
    <scope>NUCLEOTIDE SEQUENCE [LARGE SCALE GENOMIC DNA]</scope>
    <source>
        <strain evidence="10 11">KACC 19118</strain>
    </source>
</reference>
<keyword evidence="11" id="KW-1185">Reference proteome</keyword>
<evidence type="ECO:0000256" key="3">
    <source>
        <dbReference type="ARBA" id="ARBA00022452"/>
    </source>
</evidence>
<dbReference type="EMBL" id="CP150096">
    <property type="protein sequence ID" value="WZN46747.1"/>
    <property type="molecule type" value="Genomic_DNA"/>
</dbReference>
<dbReference type="InterPro" id="IPR008969">
    <property type="entry name" value="CarboxyPept-like_regulatory"/>
</dbReference>
<dbReference type="Gene3D" id="2.40.170.20">
    <property type="entry name" value="TonB-dependent receptor, beta-barrel domain"/>
    <property type="match status" value="1"/>
</dbReference>
<proteinExistence type="inferred from homology"/>
<keyword evidence="10" id="KW-0675">Receptor</keyword>
<evidence type="ECO:0000313" key="10">
    <source>
        <dbReference type="EMBL" id="WZN46747.1"/>
    </source>
</evidence>
<evidence type="ECO:0000313" key="11">
    <source>
        <dbReference type="Proteomes" id="UP001449657"/>
    </source>
</evidence>
<dbReference type="Proteomes" id="UP001449657">
    <property type="component" value="Chromosome"/>
</dbReference>
<evidence type="ECO:0000256" key="8">
    <source>
        <dbReference type="SAM" id="SignalP"/>
    </source>
</evidence>
<dbReference type="InterPro" id="IPR036942">
    <property type="entry name" value="Beta-barrel_TonB_sf"/>
</dbReference>
<dbReference type="NCBIfam" id="TIGR04057">
    <property type="entry name" value="SusC_RagA_signa"/>
    <property type="match status" value="1"/>
</dbReference>
<name>A0ABZ2Z5X2_9BACT</name>
<keyword evidence="8" id="KW-0732">Signal</keyword>
<evidence type="ECO:0000256" key="4">
    <source>
        <dbReference type="ARBA" id="ARBA00022692"/>
    </source>
</evidence>
<dbReference type="PROSITE" id="PS52016">
    <property type="entry name" value="TONB_DEPENDENT_REC_3"/>
    <property type="match status" value="1"/>
</dbReference>
<keyword evidence="4 7" id="KW-0812">Transmembrane</keyword>
<dbReference type="InterPro" id="IPR037066">
    <property type="entry name" value="Plug_dom_sf"/>
</dbReference>
<dbReference type="SUPFAM" id="SSF56935">
    <property type="entry name" value="Porins"/>
    <property type="match status" value="1"/>
</dbReference>
<evidence type="ECO:0000256" key="7">
    <source>
        <dbReference type="PROSITE-ProRule" id="PRU01360"/>
    </source>
</evidence>
<comment type="subcellular location">
    <subcellularLocation>
        <location evidence="1 7">Cell outer membrane</location>
        <topology evidence="1 7">Multi-pass membrane protein</topology>
    </subcellularLocation>
</comment>
<protein>
    <submittedName>
        <fullName evidence="10">TonB-dependent receptor</fullName>
    </submittedName>
</protein>
<comment type="similarity">
    <text evidence="7">Belongs to the TonB-dependent receptor family.</text>
</comment>
<evidence type="ECO:0000256" key="5">
    <source>
        <dbReference type="ARBA" id="ARBA00023136"/>
    </source>
</evidence>
<dbReference type="Pfam" id="PF13715">
    <property type="entry name" value="CarbopepD_reg_2"/>
    <property type="match status" value="1"/>
</dbReference>
<evidence type="ECO:0000259" key="9">
    <source>
        <dbReference type="Pfam" id="PF07715"/>
    </source>
</evidence>
<keyword evidence="6 7" id="KW-0998">Cell outer membrane</keyword>
<gene>
    <name evidence="10" type="ORF">WJU22_00930</name>
</gene>
<keyword evidence="2 7" id="KW-0813">Transport</keyword>
<dbReference type="SUPFAM" id="SSF49464">
    <property type="entry name" value="Carboxypeptidase regulatory domain-like"/>
    <property type="match status" value="1"/>
</dbReference>
<feature type="domain" description="TonB-dependent receptor plug" evidence="9">
    <location>
        <begin position="113"/>
        <end position="232"/>
    </location>
</feature>
<dbReference type="InterPro" id="IPR012910">
    <property type="entry name" value="Plug_dom"/>
</dbReference>
<sequence length="1040" mass="113105">MNTRLLLIPLMAVCVTNAYAQTQQATGRVTDARDGTPLPGVTVRIKGSTTGTITDANGSFKLNAPSGAVLICSFTGYYNKEAIVGAGPLHVALSADQKSLDEVVVVGYGTQDRRDVTGSVGTVKGDNLKTIAAPSFEKAMAGSITGVQVNTTSGILGEPARIRIRGVNSISSSSDPLYVVDGVPYISGDQSGSQSVPYNPLGDINPADIESVEVLKDGSATAIYGSRASAGVVLITTKKGKLGKPRLSYDGWIGMAQASKKFDLMNAAEFMEVTNEKLTNAGAAAAAKQPADKYYDTDWQDLVLRNAVQHSHALSLSGATESTNYYFSLGYSDFEGIAVANDQKKYNVRARVEQKAFDRLKIGINMAATHTTDNGLNYGTNALSGNIAGAIRALPNVPAKWEDGSYNLSADKQRLGRAGNGREIDDNYTNILFVLENNIYKNQSLNLTGNTFAELEIIPGLTAKTQVGINYLNGEYYRYWSPVHGDGRGVNGSTAQYNLPQFRYNWQNTLNFNRTFGDHKVGAIAGLEWQKTRSRYFYASGTNISSEFFGGQNIITDAWGARSLGGYVAEKAFQSVFGRANYGYKDRYLIAATLRYDKISDLPWGNQGATLPGVSVGWRVSEEAFFKRSNSLNFISNLKLRGGFAKVGNVELGSDYPYAGTFSPYLYGEIMAMAYSQISNNNLRFETANKINIGLDAGLFENRVNFTAEYFSNNVDNMILAAPLAPSLGVPYNNIKMNIGEMTNKGWEFSVNAEAIATRDFRWNTAVNLTLTKNKVTQLYNGADIIGTYHIIREGQPVGMFYGFEYAGVNPANGNPLWVKADGSIVQGVISRQGYAKYDPAKPDDVSVSAPALNTNDKKILGNSNPTWFGGFSNTLSYKRFDLGINLVFSGGNKVFSATRQETLANMKFQNAGRELLDRWTTPGQVTDVPKLMYGSNPGNFINQNGNTNSRFLEDGSYLRAQNITLGFNAPSAWLNRFKVNSLRVYAQVQNAFVITNYSGLDPELTIVGTNNAARNWQAGLDYNSNPLPRTYTLGVNLGL</sequence>
<evidence type="ECO:0000256" key="1">
    <source>
        <dbReference type="ARBA" id="ARBA00004571"/>
    </source>
</evidence>
<dbReference type="Pfam" id="PF07715">
    <property type="entry name" value="Plug"/>
    <property type="match status" value="1"/>
</dbReference>
<dbReference type="Gene3D" id="2.60.40.1120">
    <property type="entry name" value="Carboxypeptidase-like, regulatory domain"/>
    <property type="match status" value="1"/>
</dbReference>
<dbReference type="InterPro" id="IPR039426">
    <property type="entry name" value="TonB-dep_rcpt-like"/>
</dbReference>
<dbReference type="Gene3D" id="2.170.130.10">
    <property type="entry name" value="TonB-dependent receptor, plug domain"/>
    <property type="match status" value="1"/>
</dbReference>
<organism evidence="10 11">
    <name type="scientific">Chitinophaga caseinilytica</name>
    <dbReference type="NCBI Taxonomy" id="2267521"/>
    <lineage>
        <taxon>Bacteria</taxon>
        <taxon>Pseudomonadati</taxon>
        <taxon>Bacteroidota</taxon>
        <taxon>Chitinophagia</taxon>
        <taxon>Chitinophagales</taxon>
        <taxon>Chitinophagaceae</taxon>
        <taxon>Chitinophaga</taxon>
    </lineage>
</organism>
<feature type="signal peptide" evidence="8">
    <location>
        <begin position="1"/>
        <end position="20"/>
    </location>
</feature>
<dbReference type="InterPro" id="IPR023997">
    <property type="entry name" value="TonB-dep_OMP_SusC/RagA_CS"/>
</dbReference>
<evidence type="ECO:0000256" key="2">
    <source>
        <dbReference type="ARBA" id="ARBA00022448"/>
    </source>
</evidence>
<accession>A0ABZ2Z5X2</accession>
<feature type="chain" id="PRO_5046803211" evidence="8">
    <location>
        <begin position="21"/>
        <end position="1040"/>
    </location>
</feature>